<proteinExistence type="predicted"/>
<evidence type="ECO:0000259" key="1">
    <source>
        <dbReference type="Pfam" id="PF04149"/>
    </source>
</evidence>
<gene>
    <name evidence="2" type="ORF">I8755_33180</name>
</gene>
<name>A0A7T4PM94_9ACTN</name>
<dbReference type="AlphaFoldDB" id="A0A7T4PM94"/>
<sequence>MNGLRNGVPAATLDVRWVKSAKSSGAGQCVELAPLPEGRVAFRNSTDPAGPALVFEAGEFVAFLDGVKKNEFDHLCVS</sequence>
<feature type="domain" description="DUF397" evidence="1">
    <location>
        <begin position="16"/>
        <end position="68"/>
    </location>
</feature>
<evidence type="ECO:0000313" key="2">
    <source>
        <dbReference type="EMBL" id="QQC92683.1"/>
    </source>
</evidence>
<reference evidence="2 3" key="1">
    <citation type="submission" date="2020-12" db="EMBL/GenBank/DDBJ databases">
        <title>Identification and biosynthesis of polyene macrolides produced by Streptomyces alfalfae Men-myco-93-63.</title>
        <authorList>
            <person name="Liu D."/>
            <person name="Li Y."/>
            <person name="Liu L."/>
            <person name="Han X."/>
            <person name="Shen F."/>
        </authorList>
    </citation>
    <scope>NUCLEOTIDE SEQUENCE [LARGE SCALE GENOMIC DNA]</scope>
    <source>
        <strain evidence="2 3">Men-myco-93-63</strain>
    </source>
</reference>
<protein>
    <submittedName>
        <fullName evidence="2">DUF397 domain-containing protein</fullName>
    </submittedName>
</protein>
<dbReference type="Proteomes" id="UP000596130">
    <property type="component" value="Chromosome"/>
</dbReference>
<evidence type="ECO:0000313" key="3">
    <source>
        <dbReference type="Proteomes" id="UP000596130"/>
    </source>
</evidence>
<dbReference type="Pfam" id="PF04149">
    <property type="entry name" value="DUF397"/>
    <property type="match status" value="1"/>
</dbReference>
<accession>A0A7T4PM94</accession>
<dbReference type="EMBL" id="CP065959">
    <property type="protein sequence ID" value="QQC92683.1"/>
    <property type="molecule type" value="Genomic_DNA"/>
</dbReference>
<dbReference type="RefSeq" id="WP_198504350.1">
    <property type="nucleotide sequence ID" value="NZ_CP015588.1"/>
</dbReference>
<organism evidence="2 3">
    <name type="scientific">Streptomyces alfalfae</name>
    <dbReference type="NCBI Taxonomy" id="1642299"/>
    <lineage>
        <taxon>Bacteria</taxon>
        <taxon>Bacillati</taxon>
        <taxon>Actinomycetota</taxon>
        <taxon>Actinomycetes</taxon>
        <taxon>Kitasatosporales</taxon>
        <taxon>Streptomycetaceae</taxon>
        <taxon>Streptomyces</taxon>
    </lineage>
</organism>
<dbReference type="InterPro" id="IPR007278">
    <property type="entry name" value="DUF397"/>
</dbReference>